<gene>
    <name evidence="1" type="ORF">XDN619_LOCUS16163</name>
</gene>
<name>A0A816SHZ2_9BILA</name>
<proteinExistence type="predicted"/>
<dbReference type="AlphaFoldDB" id="A0A816SHZ2"/>
<evidence type="ECO:0000313" key="1">
    <source>
        <dbReference type="EMBL" id="CAF2088658.1"/>
    </source>
</evidence>
<dbReference type="Proteomes" id="UP000663887">
    <property type="component" value="Unassembled WGS sequence"/>
</dbReference>
<organism evidence="1 2">
    <name type="scientific">Rotaria magnacalcarata</name>
    <dbReference type="NCBI Taxonomy" id="392030"/>
    <lineage>
        <taxon>Eukaryota</taxon>
        <taxon>Metazoa</taxon>
        <taxon>Spiralia</taxon>
        <taxon>Gnathifera</taxon>
        <taxon>Rotifera</taxon>
        <taxon>Eurotatoria</taxon>
        <taxon>Bdelloidea</taxon>
        <taxon>Philodinida</taxon>
        <taxon>Philodinidae</taxon>
        <taxon>Rotaria</taxon>
    </lineage>
</organism>
<reference evidence="1" key="1">
    <citation type="submission" date="2021-02" db="EMBL/GenBank/DDBJ databases">
        <authorList>
            <person name="Nowell W R."/>
        </authorList>
    </citation>
    <scope>NUCLEOTIDE SEQUENCE</scope>
</reference>
<comment type="caution">
    <text evidence="1">The sequence shown here is derived from an EMBL/GenBank/DDBJ whole genome shotgun (WGS) entry which is preliminary data.</text>
</comment>
<dbReference type="EMBL" id="CAJNRG010006749">
    <property type="protein sequence ID" value="CAF2088658.1"/>
    <property type="molecule type" value="Genomic_DNA"/>
</dbReference>
<accession>A0A816SHZ2</accession>
<sequence>MRVLSDEQQTMIFLSRSTWVLKGARCCYNHLCKGYLSYEARQSVKQSKVNDILLNRHNVEKLIDNFRLALKHAGSLDFDELGALDNETYKTITGLDRGTLFNCFDCERHREWQRNCNEDVLTTENRLQERLAKHTGTTSLHWSKHNAVNFQFPPLIEENIRDLIFGSCQIRVAKSYIIEQIRQSQTNEKEMEFIVELCNEHDDLVRARFQSRHSNNKTHIATVQFDHHKQQPIDAWYCTCSAAARESACALM</sequence>
<protein>
    <submittedName>
        <fullName evidence="1">Uncharacterized protein</fullName>
    </submittedName>
</protein>
<evidence type="ECO:0000313" key="2">
    <source>
        <dbReference type="Proteomes" id="UP000663887"/>
    </source>
</evidence>